<gene>
    <name evidence="2" type="ORF">AACH06_01750</name>
</gene>
<feature type="transmembrane region" description="Helical" evidence="1">
    <location>
        <begin position="52"/>
        <end position="73"/>
    </location>
</feature>
<dbReference type="EMBL" id="JBBUTG010000001">
    <property type="protein sequence ID" value="MEK8029532.1"/>
    <property type="molecule type" value="Genomic_DNA"/>
</dbReference>
<protein>
    <submittedName>
        <fullName evidence="2">Uncharacterized protein</fullName>
    </submittedName>
</protein>
<keyword evidence="1" id="KW-0812">Transmembrane</keyword>
<evidence type="ECO:0000313" key="2">
    <source>
        <dbReference type="EMBL" id="MEK8029532.1"/>
    </source>
</evidence>
<keyword evidence="1" id="KW-1133">Transmembrane helix</keyword>
<dbReference type="RefSeq" id="WP_341423868.1">
    <property type="nucleotide sequence ID" value="NZ_JBBUTG010000001.1"/>
</dbReference>
<feature type="transmembrane region" description="Helical" evidence="1">
    <location>
        <begin position="20"/>
        <end position="40"/>
    </location>
</feature>
<dbReference type="PROSITE" id="PS51257">
    <property type="entry name" value="PROKAR_LIPOPROTEIN"/>
    <property type="match status" value="1"/>
</dbReference>
<keyword evidence="1" id="KW-0472">Membrane</keyword>
<comment type="caution">
    <text evidence="2">The sequence shown here is derived from an EMBL/GenBank/DDBJ whole genome shotgun (WGS) entry which is preliminary data.</text>
</comment>
<sequence length="76" mass="8109">MNLTLRPDPVELISRPAHLAGWVLSGLLLLALAACGLCLDLMPTFRLQPIDVLPVVIALQVLGAVALTGWLLWSPA</sequence>
<dbReference type="Proteomes" id="UP001371218">
    <property type="component" value="Unassembled WGS sequence"/>
</dbReference>
<accession>A0ABU9BHW0</accession>
<name>A0ABU9BHW0_9BURK</name>
<reference evidence="2 3" key="1">
    <citation type="submission" date="2024-04" db="EMBL/GenBank/DDBJ databases">
        <title>Novel species of the genus Ideonella isolated from streams.</title>
        <authorList>
            <person name="Lu H."/>
        </authorList>
    </citation>
    <scope>NUCLEOTIDE SEQUENCE [LARGE SCALE GENOMIC DNA]</scope>
    <source>
        <strain evidence="2 3">DXS29W</strain>
    </source>
</reference>
<keyword evidence="3" id="KW-1185">Reference proteome</keyword>
<evidence type="ECO:0000313" key="3">
    <source>
        <dbReference type="Proteomes" id="UP001371218"/>
    </source>
</evidence>
<organism evidence="2 3">
    <name type="scientific">Ideonella lacteola</name>
    <dbReference type="NCBI Taxonomy" id="2984193"/>
    <lineage>
        <taxon>Bacteria</taxon>
        <taxon>Pseudomonadati</taxon>
        <taxon>Pseudomonadota</taxon>
        <taxon>Betaproteobacteria</taxon>
        <taxon>Burkholderiales</taxon>
        <taxon>Sphaerotilaceae</taxon>
        <taxon>Ideonella</taxon>
    </lineage>
</organism>
<proteinExistence type="predicted"/>
<evidence type="ECO:0000256" key="1">
    <source>
        <dbReference type="SAM" id="Phobius"/>
    </source>
</evidence>